<evidence type="ECO:0000256" key="3">
    <source>
        <dbReference type="ARBA" id="ARBA00022989"/>
    </source>
</evidence>
<dbReference type="EMBL" id="PDLN01000007">
    <property type="protein sequence ID" value="RDW80888.1"/>
    <property type="molecule type" value="Genomic_DNA"/>
</dbReference>
<accession>A0A3D8S3P6</accession>
<comment type="subcellular location">
    <subcellularLocation>
        <location evidence="1">Membrane</location>
        <topology evidence="1">Multi-pass membrane protein</topology>
    </subcellularLocation>
</comment>
<dbReference type="PANTHER" id="PTHR33048">
    <property type="entry name" value="PTH11-LIKE INTEGRAL MEMBRANE PROTEIN (AFU_ORTHOLOGUE AFUA_5G11245)"/>
    <property type="match status" value="1"/>
</dbReference>
<dbReference type="InterPro" id="IPR052337">
    <property type="entry name" value="SAT4-like"/>
</dbReference>
<feature type="transmembrane region" description="Helical" evidence="7">
    <location>
        <begin position="173"/>
        <end position="195"/>
    </location>
</feature>
<evidence type="ECO:0000256" key="1">
    <source>
        <dbReference type="ARBA" id="ARBA00004141"/>
    </source>
</evidence>
<evidence type="ECO:0000313" key="10">
    <source>
        <dbReference type="Proteomes" id="UP000256328"/>
    </source>
</evidence>
<evidence type="ECO:0000256" key="6">
    <source>
        <dbReference type="SAM" id="MobiDB-lite"/>
    </source>
</evidence>
<dbReference type="Proteomes" id="UP000256328">
    <property type="component" value="Unassembled WGS sequence"/>
</dbReference>
<comment type="caution">
    <text evidence="9">The sequence shown here is derived from an EMBL/GenBank/DDBJ whole genome shotgun (WGS) entry which is preliminary data.</text>
</comment>
<feature type="compositionally biased region" description="Polar residues" evidence="6">
    <location>
        <begin position="379"/>
        <end position="388"/>
    </location>
</feature>
<dbReference type="InterPro" id="IPR049326">
    <property type="entry name" value="Rhodopsin_dom_fungi"/>
</dbReference>
<organism evidence="9 10">
    <name type="scientific">Coleophoma crateriformis</name>
    <dbReference type="NCBI Taxonomy" id="565419"/>
    <lineage>
        <taxon>Eukaryota</taxon>
        <taxon>Fungi</taxon>
        <taxon>Dikarya</taxon>
        <taxon>Ascomycota</taxon>
        <taxon>Pezizomycotina</taxon>
        <taxon>Leotiomycetes</taxon>
        <taxon>Helotiales</taxon>
        <taxon>Dermateaceae</taxon>
        <taxon>Coleophoma</taxon>
    </lineage>
</organism>
<evidence type="ECO:0000256" key="7">
    <source>
        <dbReference type="SAM" id="Phobius"/>
    </source>
</evidence>
<evidence type="ECO:0000256" key="5">
    <source>
        <dbReference type="ARBA" id="ARBA00038359"/>
    </source>
</evidence>
<sequence length="388" mass="42697">MVDNRGPAIAGIAYAMGALSTVATLLRIYCRAWVSKAFGADDWLAAIAQGLYILYCSYSIRGVGYGTGKHRTDIPTDEFIHAMQMWWSCEPLYVLTSMAIKASIAIFLLRVCVKTAHKAIIWTVLITTEVYSFFFFLLFVLQCLPTSLFWNRYKESPPDGKCIPGIIVYNSFYGYSAISCAADWTFSILPIFMVWGLQMDLRIKLSVVAILAAGALASTATIIRFPELHHLNDIGDFLYTTSGVAIWSTVEMGIGITAAAAATLRPLLRKFFGVGTTASVASAQNGSASRRPKPASAGYVRNRGNDNLDEFDLDIPTKRMGQATVVDYGEGRRDLERALYRQGNRSGTTVSIRTSHGSQPEYANWPARQSGGPGWDVTVSKTVEQTRR</sequence>
<evidence type="ECO:0000313" key="9">
    <source>
        <dbReference type="EMBL" id="RDW80888.1"/>
    </source>
</evidence>
<feature type="transmembrane region" description="Helical" evidence="7">
    <location>
        <begin position="12"/>
        <end position="30"/>
    </location>
</feature>
<evidence type="ECO:0000256" key="2">
    <source>
        <dbReference type="ARBA" id="ARBA00022692"/>
    </source>
</evidence>
<feature type="transmembrane region" description="Helical" evidence="7">
    <location>
        <begin position="245"/>
        <end position="264"/>
    </location>
</feature>
<reference evidence="9 10" key="1">
    <citation type="journal article" date="2018" name="IMA Fungus">
        <title>IMA Genome-F 9: Draft genome sequence of Annulohypoxylon stygium, Aspergillus mulundensis, Berkeleyomyces basicola (syn. Thielaviopsis basicola), Ceratocystis smalleyi, two Cercospora beticola strains, Coleophoma cylindrospora, Fusarium fracticaudum, Phialophora cf. hyalina, and Morchella septimelata.</title>
        <authorList>
            <person name="Wingfield B.D."/>
            <person name="Bills G.F."/>
            <person name="Dong Y."/>
            <person name="Huang W."/>
            <person name="Nel W.J."/>
            <person name="Swalarsk-Parry B.S."/>
            <person name="Vaghefi N."/>
            <person name="Wilken P.M."/>
            <person name="An Z."/>
            <person name="de Beer Z.W."/>
            <person name="De Vos L."/>
            <person name="Chen L."/>
            <person name="Duong T.A."/>
            <person name="Gao Y."/>
            <person name="Hammerbacher A."/>
            <person name="Kikkert J.R."/>
            <person name="Li Y."/>
            <person name="Li H."/>
            <person name="Li K."/>
            <person name="Li Q."/>
            <person name="Liu X."/>
            <person name="Ma X."/>
            <person name="Naidoo K."/>
            <person name="Pethybridge S.J."/>
            <person name="Sun J."/>
            <person name="Steenkamp E.T."/>
            <person name="van der Nest M.A."/>
            <person name="van Wyk S."/>
            <person name="Wingfield M.J."/>
            <person name="Xiong C."/>
            <person name="Yue Q."/>
            <person name="Zhang X."/>
        </authorList>
    </citation>
    <scope>NUCLEOTIDE SEQUENCE [LARGE SCALE GENOMIC DNA]</scope>
    <source>
        <strain evidence="9 10">BP5796</strain>
    </source>
</reference>
<dbReference type="Pfam" id="PF20684">
    <property type="entry name" value="Fung_rhodopsin"/>
    <property type="match status" value="1"/>
</dbReference>
<comment type="similarity">
    <text evidence="5">Belongs to the SAT4 family.</text>
</comment>
<feature type="transmembrane region" description="Helical" evidence="7">
    <location>
        <begin position="207"/>
        <end position="225"/>
    </location>
</feature>
<feature type="compositionally biased region" description="Polar residues" evidence="6">
    <location>
        <begin position="346"/>
        <end position="358"/>
    </location>
</feature>
<gene>
    <name evidence="9" type="ORF">BP5796_05586</name>
</gene>
<feature type="transmembrane region" description="Helical" evidence="7">
    <location>
        <begin position="92"/>
        <end position="113"/>
    </location>
</feature>
<proteinExistence type="inferred from homology"/>
<dbReference type="OrthoDB" id="3936451at2759"/>
<evidence type="ECO:0000256" key="4">
    <source>
        <dbReference type="ARBA" id="ARBA00023136"/>
    </source>
</evidence>
<feature type="region of interest" description="Disordered" evidence="6">
    <location>
        <begin position="283"/>
        <end position="303"/>
    </location>
</feature>
<feature type="transmembrane region" description="Helical" evidence="7">
    <location>
        <begin position="42"/>
        <end position="60"/>
    </location>
</feature>
<dbReference type="AlphaFoldDB" id="A0A3D8S3P6"/>
<name>A0A3D8S3P6_9HELO</name>
<evidence type="ECO:0000259" key="8">
    <source>
        <dbReference type="Pfam" id="PF20684"/>
    </source>
</evidence>
<keyword evidence="2 7" id="KW-0812">Transmembrane</keyword>
<dbReference type="PANTHER" id="PTHR33048:SF96">
    <property type="entry name" value="INTEGRAL MEMBRANE PROTEIN"/>
    <property type="match status" value="1"/>
</dbReference>
<dbReference type="GO" id="GO:0016020">
    <property type="term" value="C:membrane"/>
    <property type="evidence" value="ECO:0007669"/>
    <property type="project" value="UniProtKB-SubCell"/>
</dbReference>
<protein>
    <recommendedName>
        <fullName evidence="8">Rhodopsin domain-containing protein</fullName>
    </recommendedName>
</protein>
<keyword evidence="10" id="KW-1185">Reference proteome</keyword>
<feature type="transmembrane region" description="Helical" evidence="7">
    <location>
        <begin position="120"/>
        <end position="141"/>
    </location>
</feature>
<feature type="region of interest" description="Disordered" evidence="6">
    <location>
        <begin position="346"/>
        <end position="388"/>
    </location>
</feature>
<feature type="domain" description="Rhodopsin" evidence="8">
    <location>
        <begin position="26"/>
        <end position="270"/>
    </location>
</feature>
<keyword evidence="4 7" id="KW-0472">Membrane</keyword>
<keyword evidence="3 7" id="KW-1133">Transmembrane helix</keyword>